<dbReference type="Proteomes" id="UP001189429">
    <property type="component" value="Unassembled WGS sequence"/>
</dbReference>
<gene>
    <name evidence="2" type="ORF">PCOR1329_LOCUS77794</name>
</gene>
<accession>A0ABN9XL29</accession>
<keyword evidence="3" id="KW-1185">Reference proteome</keyword>
<dbReference type="EMBL" id="CAUYUJ010020798">
    <property type="protein sequence ID" value="CAK0900546.1"/>
    <property type="molecule type" value="Genomic_DNA"/>
</dbReference>
<sequence>RGEAAAASEPAPPPPAEAAPPGEASQPSSPRRKGSLSPRAQAELPPLRAPASARRDAAAPGMPVHTMLSEFTEQREHDRKERLRREQQKLLDDSAVVAYKDYPDMRSHFRKILTLTEMSPNEFSLERGAIGNLGKPLTPQQEKLAAAQDSGRPRRTPRGGERGASEGVGRMVRLCWCAGRRRGPAEEGRR</sequence>
<feature type="region of interest" description="Disordered" evidence="1">
    <location>
        <begin position="129"/>
        <end position="166"/>
    </location>
</feature>
<feature type="non-terminal residue" evidence="2">
    <location>
        <position position="1"/>
    </location>
</feature>
<feature type="compositionally biased region" description="Low complexity" evidence="1">
    <location>
        <begin position="42"/>
        <end position="52"/>
    </location>
</feature>
<reference evidence="2" key="1">
    <citation type="submission" date="2023-10" db="EMBL/GenBank/DDBJ databases">
        <authorList>
            <person name="Chen Y."/>
            <person name="Shah S."/>
            <person name="Dougan E. K."/>
            <person name="Thang M."/>
            <person name="Chan C."/>
        </authorList>
    </citation>
    <scope>NUCLEOTIDE SEQUENCE [LARGE SCALE GENOMIC DNA]</scope>
</reference>
<feature type="region of interest" description="Disordered" evidence="1">
    <location>
        <begin position="1"/>
        <end position="90"/>
    </location>
</feature>
<comment type="caution">
    <text evidence="2">The sequence shown here is derived from an EMBL/GenBank/DDBJ whole genome shotgun (WGS) entry which is preliminary data.</text>
</comment>
<feature type="compositionally biased region" description="Low complexity" evidence="1">
    <location>
        <begin position="19"/>
        <end position="29"/>
    </location>
</feature>
<evidence type="ECO:0000256" key="1">
    <source>
        <dbReference type="SAM" id="MobiDB-lite"/>
    </source>
</evidence>
<feature type="compositionally biased region" description="Basic and acidic residues" evidence="1">
    <location>
        <begin position="72"/>
        <end position="90"/>
    </location>
</feature>
<protein>
    <submittedName>
        <fullName evidence="2">Uncharacterized protein</fullName>
    </submittedName>
</protein>
<name>A0ABN9XL29_9DINO</name>
<proteinExistence type="predicted"/>
<evidence type="ECO:0000313" key="3">
    <source>
        <dbReference type="Proteomes" id="UP001189429"/>
    </source>
</evidence>
<evidence type="ECO:0000313" key="2">
    <source>
        <dbReference type="EMBL" id="CAK0900546.1"/>
    </source>
</evidence>
<organism evidence="2 3">
    <name type="scientific">Prorocentrum cordatum</name>
    <dbReference type="NCBI Taxonomy" id="2364126"/>
    <lineage>
        <taxon>Eukaryota</taxon>
        <taxon>Sar</taxon>
        <taxon>Alveolata</taxon>
        <taxon>Dinophyceae</taxon>
        <taxon>Prorocentrales</taxon>
        <taxon>Prorocentraceae</taxon>
        <taxon>Prorocentrum</taxon>
    </lineage>
</organism>